<dbReference type="Proteomes" id="UP001206206">
    <property type="component" value="Unassembled WGS sequence"/>
</dbReference>
<name>A0ABT1P5J5_9ACTN</name>
<dbReference type="EC" id="2.1.1.163" evidence="4"/>
<dbReference type="Gene3D" id="3.40.50.150">
    <property type="entry name" value="Vaccinia Virus protein VP39"/>
    <property type="match status" value="1"/>
</dbReference>
<keyword evidence="4" id="KW-0474">Menaquinone biosynthesis</keyword>
<evidence type="ECO:0000256" key="1">
    <source>
        <dbReference type="ARBA" id="ARBA00022603"/>
    </source>
</evidence>
<comment type="caution">
    <text evidence="5">The sequence shown here is derived from an EMBL/GenBank/DDBJ whole genome shotgun (WGS) entry which is preliminary data.</text>
</comment>
<sequence length="232" mass="24906">MVRAGLEKDPAEVSAMFDEVAQGYDRTRARLWLGRMNSWGRQMAASVCAGPGRRILDVAAGTGTSGMALTACGARVVACDFSASMLAIGRRRHPAMDFVVGDGHQLPFADGTFDAVTISFGLRNVADSPRVLAEMLRVTRPGGLLAVCEFSLPVTPVRRALFRGYLRHVVPLIARRVSSNPEAYAYLGESIEAWPGPAALGARIAAAGWDRVRWRPLDGGVVHLHSGIAPLR</sequence>
<comment type="similarity">
    <text evidence="4">Belongs to the class I-like SAM-binding methyltransferase superfamily. MenG/UbiE family.</text>
</comment>
<dbReference type="NCBIfam" id="TIGR01934">
    <property type="entry name" value="MenG_MenH_UbiE"/>
    <property type="match status" value="1"/>
</dbReference>
<dbReference type="GO" id="GO:0032259">
    <property type="term" value="P:methylation"/>
    <property type="evidence" value="ECO:0007669"/>
    <property type="project" value="UniProtKB-KW"/>
</dbReference>
<dbReference type="PROSITE" id="PS51608">
    <property type="entry name" value="SAM_MT_UBIE"/>
    <property type="match status" value="1"/>
</dbReference>
<dbReference type="GO" id="GO:0008168">
    <property type="term" value="F:methyltransferase activity"/>
    <property type="evidence" value="ECO:0007669"/>
    <property type="project" value="UniProtKB-KW"/>
</dbReference>
<feature type="binding site" evidence="4">
    <location>
        <position position="62"/>
    </location>
    <ligand>
        <name>S-adenosyl-L-methionine</name>
        <dbReference type="ChEBI" id="CHEBI:59789"/>
    </ligand>
</feature>
<evidence type="ECO:0000313" key="6">
    <source>
        <dbReference type="Proteomes" id="UP001206206"/>
    </source>
</evidence>
<dbReference type="Pfam" id="PF01209">
    <property type="entry name" value="Ubie_methyltran"/>
    <property type="match status" value="1"/>
</dbReference>
<dbReference type="CDD" id="cd02440">
    <property type="entry name" value="AdoMet_MTases"/>
    <property type="match status" value="1"/>
</dbReference>
<evidence type="ECO:0000256" key="4">
    <source>
        <dbReference type="HAMAP-Rule" id="MF_01813"/>
    </source>
</evidence>
<reference evidence="5 6" key="1">
    <citation type="submission" date="2022-06" db="EMBL/GenBank/DDBJ databases">
        <title>Draft genome sequence of type strain Streptomyces rubrisoli DSM 42083.</title>
        <authorList>
            <person name="Duangmal K."/>
            <person name="Klaysubun C."/>
        </authorList>
    </citation>
    <scope>NUCLEOTIDE SEQUENCE [LARGE SCALE GENOMIC DNA]</scope>
    <source>
        <strain evidence="5 6">DSM 42083</strain>
    </source>
</reference>
<protein>
    <recommendedName>
        <fullName evidence="4">Demethylmenaquinone methyltransferase</fullName>
        <ecNumber evidence="4">2.1.1.163</ecNumber>
    </recommendedName>
</protein>
<keyword evidence="2 4" id="KW-0808">Transferase</keyword>
<proteinExistence type="inferred from homology"/>
<keyword evidence="6" id="KW-1185">Reference proteome</keyword>
<dbReference type="InterPro" id="IPR029063">
    <property type="entry name" value="SAM-dependent_MTases_sf"/>
</dbReference>
<feature type="binding site" evidence="4">
    <location>
        <position position="80"/>
    </location>
    <ligand>
        <name>S-adenosyl-L-methionine</name>
        <dbReference type="ChEBI" id="CHEBI:59789"/>
    </ligand>
</feature>
<feature type="binding site" evidence="4">
    <location>
        <begin position="102"/>
        <end position="103"/>
    </location>
    <ligand>
        <name>S-adenosyl-L-methionine</name>
        <dbReference type="ChEBI" id="CHEBI:59789"/>
    </ligand>
</feature>
<comment type="catalytic activity">
    <reaction evidence="4">
        <text>a 2-demethylmenaquinol + S-adenosyl-L-methionine = a menaquinol + S-adenosyl-L-homocysteine + H(+)</text>
        <dbReference type="Rhea" id="RHEA:42640"/>
        <dbReference type="Rhea" id="RHEA-COMP:9539"/>
        <dbReference type="Rhea" id="RHEA-COMP:9563"/>
        <dbReference type="ChEBI" id="CHEBI:15378"/>
        <dbReference type="ChEBI" id="CHEBI:18151"/>
        <dbReference type="ChEBI" id="CHEBI:55437"/>
        <dbReference type="ChEBI" id="CHEBI:57856"/>
        <dbReference type="ChEBI" id="CHEBI:59789"/>
        <dbReference type="EC" id="2.1.1.163"/>
    </reaction>
</comment>
<dbReference type="EMBL" id="JANFNH010000001">
    <property type="protein sequence ID" value="MCQ4040630.1"/>
    <property type="molecule type" value="Genomic_DNA"/>
</dbReference>
<organism evidence="5 6">
    <name type="scientific">Streptantibioticus rubrisoli</name>
    <dbReference type="NCBI Taxonomy" id="1387313"/>
    <lineage>
        <taxon>Bacteria</taxon>
        <taxon>Bacillati</taxon>
        <taxon>Actinomycetota</taxon>
        <taxon>Actinomycetes</taxon>
        <taxon>Kitasatosporales</taxon>
        <taxon>Streptomycetaceae</taxon>
        <taxon>Streptantibioticus</taxon>
    </lineage>
</organism>
<dbReference type="InterPro" id="IPR004033">
    <property type="entry name" value="UbiE/COQ5_MeTrFase"/>
</dbReference>
<feature type="binding site" evidence="4">
    <location>
        <position position="119"/>
    </location>
    <ligand>
        <name>S-adenosyl-L-methionine</name>
        <dbReference type="ChEBI" id="CHEBI:59789"/>
    </ligand>
</feature>
<accession>A0ABT1P5J5</accession>
<evidence type="ECO:0000256" key="2">
    <source>
        <dbReference type="ARBA" id="ARBA00022679"/>
    </source>
</evidence>
<dbReference type="HAMAP" id="MF_01813">
    <property type="entry name" value="MenG_UbiE_methyltr"/>
    <property type="match status" value="1"/>
</dbReference>
<dbReference type="PANTHER" id="PTHR43591:SF24">
    <property type="entry name" value="2-METHOXY-6-POLYPRENYL-1,4-BENZOQUINOL METHYLASE, MITOCHONDRIAL"/>
    <property type="match status" value="1"/>
</dbReference>
<dbReference type="PROSITE" id="PS01184">
    <property type="entry name" value="UBIE_2"/>
    <property type="match status" value="1"/>
</dbReference>
<comment type="pathway">
    <text evidence="4">Quinol/quinone metabolism; menaquinone biosynthesis; menaquinol from 1,4-dihydroxy-2-naphthoate: step 2/2.</text>
</comment>
<dbReference type="RefSeq" id="WP_255924580.1">
    <property type="nucleotide sequence ID" value="NZ_JANFNH010000001.1"/>
</dbReference>
<keyword evidence="3 4" id="KW-0949">S-adenosyl-L-methionine</keyword>
<gene>
    <name evidence="4" type="primary">menG</name>
    <name evidence="5" type="ORF">NON19_00990</name>
</gene>
<evidence type="ECO:0000256" key="3">
    <source>
        <dbReference type="ARBA" id="ARBA00022691"/>
    </source>
</evidence>
<dbReference type="SUPFAM" id="SSF53335">
    <property type="entry name" value="S-adenosyl-L-methionine-dependent methyltransferases"/>
    <property type="match status" value="1"/>
</dbReference>
<comment type="function">
    <text evidence="4">Methyltransferase required for the conversion of demethylmenaquinol (DMKH2) to menaquinol (MKH2).</text>
</comment>
<dbReference type="InterPro" id="IPR023576">
    <property type="entry name" value="UbiE/COQ5_MeTrFase_CS"/>
</dbReference>
<evidence type="ECO:0000313" key="5">
    <source>
        <dbReference type="EMBL" id="MCQ4040630.1"/>
    </source>
</evidence>
<dbReference type="PANTHER" id="PTHR43591">
    <property type="entry name" value="METHYLTRANSFERASE"/>
    <property type="match status" value="1"/>
</dbReference>
<keyword evidence="5" id="KW-0830">Ubiquinone</keyword>
<keyword evidence="1 4" id="KW-0489">Methyltransferase</keyword>